<protein>
    <submittedName>
        <fullName evidence="1">Uncharacterized protein</fullName>
    </submittedName>
</protein>
<organism evidence="1 2">
    <name type="scientific">Candidatus Carbonibacillus altaicus</name>
    <dbReference type="NCBI Taxonomy" id="2163959"/>
    <lineage>
        <taxon>Bacteria</taxon>
        <taxon>Bacillati</taxon>
        <taxon>Bacillota</taxon>
        <taxon>Bacilli</taxon>
        <taxon>Bacillales</taxon>
        <taxon>Candidatus Carbonibacillus</taxon>
    </lineage>
</organism>
<sequence>MISLFRHWWKIVVAVLLFITMIGTSVSAVSPSVASSFAGSGNPDTNLRCDLGVMPQKIGDKLVYTITDRAILLNMAKKYGWAISKGDAIISEAVFVIDQQSLPVIPQRGVAHAQGTPSGDVNPLWGVPKYYIQTTGTGQACGVEVLRDSYYYGPATATMTVTESVSAKWSANVGISASVVNAGVGFDVTESYTVSDSYNINVPPGYVAEIIAHPIYNVVTFDVWYDPMIGNPYKTGSGDAMKPIGVCLVQYRSPA</sequence>
<accession>A0A2R6Y5D4</accession>
<gene>
    <name evidence="1" type="ORF">BSOLF_0394</name>
</gene>
<proteinExistence type="predicted"/>
<dbReference type="EMBL" id="PEBX01000001">
    <property type="protein sequence ID" value="PTQ57883.1"/>
    <property type="molecule type" value="Genomic_DNA"/>
</dbReference>
<dbReference type="Proteomes" id="UP000244338">
    <property type="component" value="Unassembled WGS sequence"/>
</dbReference>
<comment type="caution">
    <text evidence="1">The sequence shown here is derived from an EMBL/GenBank/DDBJ whole genome shotgun (WGS) entry which is preliminary data.</text>
</comment>
<dbReference type="AlphaFoldDB" id="A0A2R6Y5D4"/>
<evidence type="ECO:0000313" key="2">
    <source>
        <dbReference type="Proteomes" id="UP000244338"/>
    </source>
</evidence>
<name>A0A2R6Y5D4_9BACL</name>
<evidence type="ECO:0000313" key="1">
    <source>
        <dbReference type="EMBL" id="PTQ57883.1"/>
    </source>
</evidence>
<reference evidence="2" key="1">
    <citation type="journal article" date="2018" name="Sci. Rep.">
        <title>Lignite coal burning seam in the remote Altai Mountains harbors a hydrogen-driven thermophilic microbial community.</title>
        <authorList>
            <person name="Kadnikov V.V."/>
            <person name="Mardanov A.V."/>
            <person name="Ivasenko D.A."/>
            <person name="Antsiferov D.V."/>
            <person name="Beletsky A.V."/>
            <person name="Karnachuk O.V."/>
            <person name="Ravin N.V."/>
        </authorList>
    </citation>
    <scope>NUCLEOTIDE SEQUENCE [LARGE SCALE GENOMIC DNA]</scope>
</reference>
<dbReference type="SUPFAM" id="SSF56973">
    <property type="entry name" value="Aerolisin/ETX pore-forming domain"/>
    <property type="match status" value="1"/>
</dbReference>